<gene>
    <name evidence="7" type="ORF">E3J33_03360</name>
</gene>
<dbReference type="Pfam" id="PF01553">
    <property type="entry name" value="Acyltransferase"/>
    <property type="match status" value="1"/>
</dbReference>
<organism evidence="7 8">
    <name type="scientific">Aerophobetes bacterium</name>
    <dbReference type="NCBI Taxonomy" id="2030807"/>
    <lineage>
        <taxon>Bacteria</taxon>
        <taxon>Candidatus Aerophobota</taxon>
    </lineage>
</organism>
<evidence type="ECO:0000256" key="4">
    <source>
        <dbReference type="ARBA" id="ARBA00023098"/>
    </source>
</evidence>
<keyword evidence="3 7" id="KW-0808">Transferase</keyword>
<keyword evidence="2" id="KW-0444">Lipid biosynthesis</keyword>
<feature type="domain" description="Phospholipid/glycerol acyltransferase" evidence="6">
    <location>
        <begin position="40"/>
        <end position="154"/>
    </location>
</feature>
<evidence type="ECO:0000256" key="1">
    <source>
        <dbReference type="ARBA" id="ARBA00005189"/>
    </source>
</evidence>
<sequence>MEGRKNWVLKTIKTASRILLSPFFRLERDGMENLPQGSAFILLPKHQRWVDIPLLSLATPRPLYYIAKHELFKNPLSNWFIRSLGGIPLNRKRPLESRRSLKAMIEFIKKGEGVVVFPEGTYYRNKMGPANVGIVRLILSRFSIPFIPVGVNYSRQGVRSLVQINFGKAIYADLSAPASSFLDNVMKDIAELSGLC</sequence>
<dbReference type="PANTHER" id="PTHR10434">
    <property type="entry name" value="1-ACYL-SN-GLYCEROL-3-PHOSPHATE ACYLTRANSFERASE"/>
    <property type="match status" value="1"/>
</dbReference>
<evidence type="ECO:0000256" key="2">
    <source>
        <dbReference type="ARBA" id="ARBA00022516"/>
    </source>
</evidence>
<evidence type="ECO:0000259" key="6">
    <source>
        <dbReference type="SMART" id="SM00563"/>
    </source>
</evidence>
<dbReference type="GO" id="GO:0006654">
    <property type="term" value="P:phosphatidic acid biosynthetic process"/>
    <property type="evidence" value="ECO:0007669"/>
    <property type="project" value="TreeGrafter"/>
</dbReference>
<evidence type="ECO:0000256" key="5">
    <source>
        <dbReference type="ARBA" id="ARBA00023315"/>
    </source>
</evidence>
<evidence type="ECO:0000256" key="3">
    <source>
        <dbReference type="ARBA" id="ARBA00022679"/>
    </source>
</evidence>
<evidence type="ECO:0000313" key="8">
    <source>
        <dbReference type="Proteomes" id="UP000316925"/>
    </source>
</evidence>
<keyword evidence="4" id="KW-0443">Lipid metabolism</keyword>
<reference evidence="7 8" key="1">
    <citation type="submission" date="2019-03" db="EMBL/GenBank/DDBJ databases">
        <title>Metabolic potential of uncultured bacteria and archaea associated with petroleum seepage in deep-sea sediments.</title>
        <authorList>
            <person name="Dong X."/>
            <person name="Hubert C."/>
        </authorList>
    </citation>
    <scope>NUCLEOTIDE SEQUENCE [LARGE SCALE GENOMIC DNA]</scope>
    <source>
        <strain evidence="7">E29_bin28</strain>
    </source>
</reference>
<dbReference type="InterPro" id="IPR002123">
    <property type="entry name" value="Plipid/glycerol_acylTrfase"/>
</dbReference>
<dbReference type="Proteomes" id="UP000316925">
    <property type="component" value="Unassembled WGS sequence"/>
</dbReference>
<dbReference type="CDD" id="cd07989">
    <property type="entry name" value="LPLAT_AGPAT-like"/>
    <property type="match status" value="1"/>
</dbReference>
<dbReference type="SMART" id="SM00563">
    <property type="entry name" value="PlsC"/>
    <property type="match status" value="1"/>
</dbReference>
<dbReference type="GO" id="GO:0003841">
    <property type="term" value="F:1-acylglycerol-3-phosphate O-acyltransferase activity"/>
    <property type="evidence" value="ECO:0007669"/>
    <property type="project" value="TreeGrafter"/>
</dbReference>
<evidence type="ECO:0000313" key="7">
    <source>
        <dbReference type="EMBL" id="TET92677.1"/>
    </source>
</evidence>
<comment type="caution">
    <text evidence="7">The sequence shown here is derived from an EMBL/GenBank/DDBJ whole genome shotgun (WGS) entry which is preliminary data.</text>
</comment>
<protein>
    <submittedName>
        <fullName evidence="7">1-acyl-sn-glycerol-3-phosphate acyltransferase</fullName>
    </submittedName>
</protein>
<comment type="pathway">
    <text evidence="1">Lipid metabolism.</text>
</comment>
<dbReference type="EMBL" id="SOIJ01000188">
    <property type="protein sequence ID" value="TET92677.1"/>
    <property type="molecule type" value="Genomic_DNA"/>
</dbReference>
<dbReference type="SUPFAM" id="SSF69593">
    <property type="entry name" value="Glycerol-3-phosphate (1)-acyltransferase"/>
    <property type="match status" value="1"/>
</dbReference>
<accession>A0A523YM74</accession>
<keyword evidence="5 7" id="KW-0012">Acyltransferase</keyword>
<proteinExistence type="predicted"/>
<dbReference type="PANTHER" id="PTHR10434:SF64">
    <property type="entry name" value="1-ACYL-SN-GLYCEROL-3-PHOSPHATE ACYLTRANSFERASE-RELATED"/>
    <property type="match status" value="1"/>
</dbReference>
<dbReference type="AlphaFoldDB" id="A0A523YM74"/>
<name>A0A523YM74_UNCAE</name>